<keyword evidence="12" id="KW-1185">Reference proteome</keyword>
<evidence type="ECO:0000256" key="1">
    <source>
        <dbReference type="ARBA" id="ARBA00004496"/>
    </source>
</evidence>
<dbReference type="OrthoDB" id="342399at2"/>
<comment type="caution">
    <text evidence="11">The sequence shown here is derived from an EMBL/GenBank/DDBJ whole genome shotgun (WGS) entry which is preliminary data.</text>
</comment>
<dbReference type="AlphaFoldDB" id="A0A178A1Z5"/>
<dbReference type="InterPro" id="IPR009057">
    <property type="entry name" value="Homeodomain-like_sf"/>
</dbReference>
<keyword evidence="2" id="KW-0963">Cytoplasm</keyword>
<dbReference type="SUPFAM" id="SSF52172">
    <property type="entry name" value="CheY-like"/>
    <property type="match status" value="1"/>
</dbReference>
<dbReference type="Gene3D" id="1.10.10.60">
    <property type="entry name" value="Homeodomain-like"/>
    <property type="match status" value="2"/>
</dbReference>
<keyword evidence="3 8" id="KW-0597">Phosphoprotein</keyword>
<dbReference type="Pfam" id="PF12833">
    <property type="entry name" value="HTH_18"/>
    <property type="match status" value="1"/>
</dbReference>
<feature type="domain" description="HTH araC/xylS-type" evidence="9">
    <location>
        <begin position="264"/>
        <end position="362"/>
    </location>
</feature>
<dbReference type="EMBL" id="LDJR01000028">
    <property type="protein sequence ID" value="OAK73933.1"/>
    <property type="molecule type" value="Genomic_DNA"/>
</dbReference>
<dbReference type="InterPro" id="IPR051552">
    <property type="entry name" value="HptR"/>
</dbReference>
<dbReference type="CDD" id="cd17536">
    <property type="entry name" value="REC_YesN-like"/>
    <property type="match status" value="1"/>
</dbReference>
<dbReference type="RefSeq" id="WP_057988458.1">
    <property type="nucleotide sequence ID" value="NZ_JAGGKH010000003.1"/>
</dbReference>
<dbReference type="PANTHER" id="PTHR42713">
    <property type="entry name" value="HISTIDINE KINASE-RELATED"/>
    <property type="match status" value="1"/>
</dbReference>
<feature type="modified residue" description="4-aspartylphosphate" evidence="8">
    <location>
        <position position="54"/>
    </location>
</feature>
<dbReference type="InterPro" id="IPR011006">
    <property type="entry name" value="CheY-like_superfamily"/>
</dbReference>
<dbReference type="GO" id="GO:0043565">
    <property type="term" value="F:sequence-specific DNA binding"/>
    <property type="evidence" value="ECO:0007669"/>
    <property type="project" value="InterPro"/>
</dbReference>
<accession>A0A178A1Z5</accession>
<evidence type="ECO:0000256" key="2">
    <source>
        <dbReference type="ARBA" id="ARBA00022490"/>
    </source>
</evidence>
<evidence type="ECO:0000256" key="7">
    <source>
        <dbReference type="ARBA" id="ARBA00023163"/>
    </source>
</evidence>
<dbReference type="GO" id="GO:0000160">
    <property type="term" value="P:phosphorelay signal transduction system"/>
    <property type="evidence" value="ECO:0007669"/>
    <property type="project" value="UniProtKB-KW"/>
</dbReference>
<evidence type="ECO:0000256" key="3">
    <source>
        <dbReference type="ARBA" id="ARBA00022553"/>
    </source>
</evidence>
<evidence type="ECO:0000256" key="4">
    <source>
        <dbReference type="ARBA" id="ARBA00023012"/>
    </source>
</evidence>
<evidence type="ECO:0000259" key="9">
    <source>
        <dbReference type="PROSITE" id="PS01124"/>
    </source>
</evidence>
<reference evidence="11 12" key="1">
    <citation type="submission" date="2015-05" db="EMBL/GenBank/DDBJ databases">
        <title>Comparison of genome.</title>
        <authorList>
            <person name="Zheng Z."/>
            <person name="Sun M."/>
        </authorList>
    </citation>
    <scope>NUCLEOTIDE SEQUENCE [LARGE SCALE GENOMIC DNA]</scope>
    <source>
        <strain evidence="11 12">G25-74</strain>
    </source>
</reference>
<keyword evidence="5" id="KW-0805">Transcription regulation</keyword>
<sequence>MYNLLIVDDEPFIVEGLAILDWERIGINKVYKATSGEEALTVIQENSIDIIITDIQMTDMSGLELIESLSNDRVRKFILLSGYAEFEYAKQAIHLSVCDYLLKPVADEVVMEAVQDAIQSIRNDRRFFHEIMKKIPFFTESDLDVIPFDILYDKPQLLDLLNVGNWDGAEERIKEIFAQLRIGDYQSHEFILQAYFMICNTFTHYSHKNGYLLTDVIGNQIHSMHESAYTGSINDLQQVSLRTFAKLKANFKKEKVTNHRSIVDQVNHYININLYKDVSLQEVADHVYLHPAYLSKIYKTETGKSFSDFVFIRKMEESAVQLKNSNKKIYLIANEVGYKDPSYFIRKFKEFYGVTPQEYRLQS</sequence>
<evidence type="ECO:0000313" key="11">
    <source>
        <dbReference type="EMBL" id="OAK73933.1"/>
    </source>
</evidence>
<organism evidence="11 12">
    <name type="scientific">Lederbergia galactosidilytica</name>
    <dbReference type="NCBI Taxonomy" id="217031"/>
    <lineage>
        <taxon>Bacteria</taxon>
        <taxon>Bacillati</taxon>
        <taxon>Bacillota</taxon>
        <taxon>Bacilli</taxon>
        <taxon>Bacillales</taxon>
        <taxon>Bacillaceae</taxon>
        <taxon>Lederbergia</taxon>
    </lineage>
</organism>
<keyword evidence="7" id="KW-0804">Transcription</keyword>
<evidence type="ECO:0000256" key="6">
    <source>
        <dbReference type="ARBA" id="ARBA00023125"/>
    </source>
</evidence>
<dbReference type="PRINTS" id="PR00032">
    <property type="entry name" value="HTHARAC"/>
</dbReference>
<evidence type="ECO:0000256" key="5">
    <source>
        <dbReference type="ARBA" id="ARBA00023015"/>
    </source>
</evidence>
<dbReference type="InterPro" id="IPR020449">
    <property type="entry name" value="Tscrpt_reg_AraC-type_HTH"/>
</dbReference>
<keyword evidence="6" id="KW-0238">DNA-binding</keyword>
<dbReference type="SMART" id="SM00342">
    <property type="entry name" value="HTH_ARAC"/>
    <property type="match status" value="1"/>
</dbReference>
<dbReference type="PROSITE" id="PS01124">
    <property type="entry name" value="HTH_ARAC_FAMILY_2"/>
    <property type="match status" value="1"/>
</dbReference>
<dbReference type="STRING" id="217031.ABB05_05775"/>
<dbReference type="Pfam" id="PF00072">
    <property type="entry name" value="Response_reg"/>
    <property type="match status" value="1"/>
</dbReference>
<proteinExistence type="predicted"/>
<dbReference type="PANTHER" id="PTHR42713:SF3">
    <property type="entry name" value="TRANSCRIPTIONAL REGULATORY PROTEIN HPTR"/>
    <property type="match status" value="1"/>
</dbReference>
<dbReference type="GO" id="GO:0003700">
    <property type="term" value="F:DNA-binding transcription factor activity"/>
    <property type="evidence" value="ECO:0007669"/>
    <property type="project" value="InterPro"/>
</dbReference>
<dbReference type="Gene3D" id="3.40.50.2300">
    <property type="match status" value="1"/>
</dbReference>
<evidence type="ECO:0000256" key="8">
    <source>
        <dbReference type="PROSITE-ProRule" id="PRU00169"/>
    </source>
</evidence>
<dbReference type="PROSITE" id="PS50110">
    <property type="entry name" value="RESPONSE_REGULATORY"/>
    <property type="match status" value="1"/>
</dbReference>
<dbReference type="InterPro" id="IPR018060">
    <property type="entry name" value="HTH_AraC"/>
</dbReference>
<evidence type="ECO:0000259" key="10">
    <source>
        <dbReference type="PROSITE" id="PS50110"/>
    </source>
</evidence>
<dbReference type="InterPro" id="IPR001789">
    <property type="entry name" value="Sig_transdc_resp-reg_receiver"/>
</dbReference>
<name>A0A178A1Z5_9BACI</name>
<dbReference type="SUPFAM" id="SSF46689">
    <property type="entry name" value="Homeodomain-like"/>
    <property type="match status" value="2"/>
</dbReference>
<keyword evidence="4" id="KW-0902">Two-component regulatory system</keyword>
<dbReference type="SMART" id="SM00448">
    <property type="entry name" value="REC"/>
    <property type="match status" value="1"/>
</dbReference>
<gene>
    <name evidence="11" type="ORF">ABB05_05775</name>
</gene>
<comment type="subcellular location">
    <subcellularLocation>
        <location evidence="1">Cytoplasm</location>
    </subcellularLocation>
</comment>
<dbReference type="Proteomes" id="UP000077881">
    <property type="component" value="Unassembled WGS sequence"/>
</dbReference>
<evidence type="ECO:0000313" key="12">
    <source>
        <dbReference type="Proteomes" id="UP000077881"/>
    </source>
</evidence>
<dbReference type="PATRIC" id="fig|217031.6.peg.1248"/>
<feature type="domain" description="Response regulatory" evidence="10">
    <location>
        <begin position="3"/>
        <end position="118"/>
    </location>
</feature>
<protein>
    <submittedName>
        <fullName evidence="11">Uncharacterized protein</fullName>
    </submittedName>
</protein>
<dbReference type="GO" id="GO:0005737">
    <property type="term" value="C:cytoplasm"/>
    <property type="evidence" value="ECO:0007669"/>
    <property type="project" value="UniProtKB-SubCell"/>
</dbReference>